<name>A0A9P8T029_9ASCO</name>
<reference evidence="8" key="1">
    <citation type="journal article" date="2021" name="Open Biol.">
        <title>Shared evolutionary footprints suggest mitochondrial oxidative damage underlies multiple complex I losses in fungi.</title>
        <authorList>
            <person name="Schikora-Tamarit M.A."/>
            <person name="Marcet-Houben M."/>
            <person name="Nosek J."/>
            <person name="Gabaldon T."/>
        </authorList>
    </citation>
    <scope>NUCLEOTIDE SEQUENCE</scope>
    <source>
        <strain evidence="8">NCAIM Y.01608</strain>
    </source>
</reference>
<dbReference type="SMART" id="SM00679">
    <property type="entry name" value="CTNS"/>
    <property type="match status" value="2"/>
</dbReference>
<dbReference type="PANTHER" id="PTHR13131:SF5">
    <property type="entry name" value="CYSTINOSIN"/>
    <property type="match status" value="1"/>
</dbReference>
<evidence type="ECO:0000313" key="9">
    <source>
        <dbReference type="Proteomes" id="UP000788993"/>
    </source>
</evidence>
<dbReference type="GO" id="GO:0015184">
    <property type="term" value="F:L-cystine transmembrane transporter activity"/>
    <property type="evidence" value="ECO:0007669"/>
    <property type="project" value="TreeGrafter"/>
</dbReference>
<keyword evidence="9" id="KW-1185">Reference proteome</keyword>
<keyword evidence="4" id="KW-0677">Repeat</keyword>
<dbReference type="Proteomes" id="UP000788993">
    <property type="component" value="Unassembled WGS sequence"/>
</dbReference>
<feature type="transmembrane region" description="Helical" evidence="7">
    <location>
        <begin position="124"/>
        <end position="141"/>
    </location>
</feature>
<dbReference type="EMBL" id="JAEUBD010001468">
    <property type="protein sequence ID" value="KAH3661006.1"/>
    <property type="molecule type" value="Genomic_DNA"/>
</dbReference>
<accession>A0A9P8T029</accession>
<comment type="caution">
    <text evidence="8">The sequence shown here is derived from an EMBL/GenBank/DDBJ whole genome shotgun (WGS) entry which is preliminary data.</text>
</comment>
<organism evidence="8 9">
    <name type="scientific">Ogataea polymorpha</name>
    <dbReference type="NCBI Taxonomy" id="460523"/>
    <lineage>
        <taxon>Eukaryota</taxon>
        <taxon>Fungi</taxon>
        <taxon>Dikarya</taxon>
        <taxon>Ascomycota</taxon>
        <taxon>Saccharomycotina</taxon>
        <taxon>Pichiomycetes</taxon>
        <taxon>Pichiales</taxon>
        <taxon>Pichiaceae</taxon>
        <taxon>Ogataea</taxon>
    </lineage>
</organism>
<feature type="transmembrane region" description="Helical" evidence="7">
    <location>
        <begin position="80"/>
        <end position="104"/>
    </location>
</feature>
<gene>
    <name evidence="8" type="ORF">OGATHE_005338</name>
</gene>
<evidence type="ECO:0000256" key="6">
    <source>
        <dbReference type="ARBA" id="ARBA00023136"/>
    </source>
</evidence>
<proteinExistence type="predicted"/>
<feature type="transmembrane region" description="Helical" evidence="7">
    <location>
        <begin position="12"/>
        <end position="29"/>
    </location>
</feature>
<protein>
    <submittedName>
        <fullName evidence="8">Uncharacterized protein</fullName>
    </submittedName>
</protein>
<dbReference type="GO" id="GO:0005774">
    <property type="term" value="C:vacuolar membrane"/>
    <property type="evidence" value="ECO:0007669"/>
    <property type="project" value="TreeGrafter"/>
</dbReference>
<evidence type="ECO:0000256" key="7">
    <source>
        <dbReference type="SAM" id="Phobius"/>
    </source>
</evidence>
<dbReference type="AlphaFoldDB" id="A0A9P8T029"/>
<reference evidence="8" key="2">
    <citation type="submission" date="2021-01" db="EMBL/GenBank/DDBJ databases">
        <authorList>
            <person name="Schikora-Tamarit M.A."/>
        </authorList>
    </citation>
    <scope>NUCLEOTIDE SEQUENCE</scope>
    <source>
        <strain evidence="8">NCAIM Y.01608</strain>
    </source>
</reference>
<sequence length="257" mass="29787">MSLDLATVSGWLYAICWSVSFYPTILLNLRIRSADSISFDFAILNLLGYSCYTASIYLQLFNNTVRKQFSNVFGGNMPLLSIIDLAYSMHGWILTVVLLSQIILGNRWWGFKNTRTLFKFSKLVKGYYAAFVLLLLYNIYYRNEKNQLLNFTLNLSYCKILVSCTKYIPQVIHNAKRKSMFGISKMQILLDLSGCLFSIVELLLRNKTTLWKLLEANRSKLGLILVTMVFDLIFLAQFHMYRSPRREKPSMIEKTPV</sequence>
<evidence type="ECO:0000313" key="8">
    <source>
        <dbReference type="EMBL" id="KAH3661006.1"/>
    </source>
</evidence>
<comment type="subcellular location">
    <subcellularLocation>
        <location evidence="1">Endomembrane system</location>
        <topology evidence="1">Multi-pass membrane protein</topology>
    </subcellularLocation>
</comment>
<dbReference type="Pfam" id="PF04193">
    <property type="entry name" value="PQ-loop"/>
    <property type="match status" value="2"/>
</dbReference>
<keyword evidence="6 7" id="KW-0472">Membrane</keyword>
<feature type="transmembrane region" description="Helical" evidence="7">
    <location>
        <begin position="224"/>
        <end position="241"/>
    </location>
</feature>
<dbReference type="GO" id="GO:0000324">
    <property type="term" value="C:fungal-type vacuole"/>
    <property type="evidence" value="ECO:0007669"/>
    <property type="project" value="TreeGrafter"/>
</dbReference>
<evidence type="ECO:0000256" key="3">
    <source>
        <dbReference type="ARBA" id="ARBA00022692"/>
    </source>
</evidence>
<dbReference type="InterPro" id="IPR006603">
    <property type="entry name" value="PQ-loop_rpt"/>
</dbReference>
<evidence type="ECO:0000256" key="2">
    <source>
        <dbReference type="ARBA" id="ARBA00022448"/>
    </source>
</evidence>
<evidence type="ECO:0000256" key="5">
    <source>
        <dbReference type="ARBA" id="ARBA00022989"/>
    </source>
</evidence>
<dbReference type="InterPro" id="IPR005282">
    <property type="entry name" value="LC_transporter"/>
</dbReference>
<feature type="transmembrane region" description="Helical" evidence="7">
    <location>
        <begin position="41"/>
        <end position="60"/>
    </location>
</feature>
<keyword evidence="2" id="KW-0813">Transport</keyword>
<evidence type="ECO:0000256" key="1">
    <source>
        <dbReference type="ARBA" id="ARBA00004127"/>
    </source>
</evidence>
<dbReference type="PANTHER" id="PTHR13131">
    <property type="entry name" value="CYSTINOSIN"/>
    <property type="match status" value="1"/>
</dbReference>
<keyword evidence="5 7" id="KW-1133">Transmembrane helix</keyword>
<evidence type="ECO:0000256" key="4">
    <source>
        <dbReference type="ARBA" id="ARBA00022737"/>
    </source>
</evidence>
<keyword evidence="3 7" id="KW-0812">Transmembrane</keyword>
<dbReference type="Gene3D" id="1.20.1280.290">
    <property type="match status" value="2"/>
</dbReference>
<dbReference type="GO" id="GO:0012505">
    <property type="term" value="C:endomembrane system"/>
    <property type="evidence" value="ECO:0007669"/>
    <property type="project" value="UniProtKB-SubCell"/>
</dbReference>